<keyword evidence="4 7" id="KW-0949">S-adenosyl-L-methionine</keyword>
<dbReference type="GO" id="GO:0002181">
    <property type="term" value="P:cytoplasmic translation"/>
    <property type="evidence" value="ECO:0007669"/>
    <property type="project" value="UniProtKB-UniRule"/>
</dbReference>
<keyword evidence="1 7" id="KW-0963">Cytoplasm</keyword>
<dbReference type="HAMAP" id="MF_03162">
    <property type="entry name" value="RNA_methyltr_E_TRM7"/>
    <property type="match status" value="1"/>
</dbReference>
<dbReference type="GO" id="GO:0002128">
    <property type="term" value="P:tRNA nucleoside ribose methylation"/>
    <property type="evidence" value="ECO:0007669"/>
    <property type="project" value="UniProtKB-UniRule"/>
</dbReference>
<gene>
    <name evidence="9" type="ORF">KR093_003482</name>
</gene>
<accession>A0AAD4PNF1</accession>
<evidence type="ECO:0000256" key="6">
    <source>
        <dbReference type="ARBA" id="ARBA00048902"/>
    </source>
</evidence>
<dbReference type="InterPro" id="IPR015507">
    <property type="entry name" value="rRNA-MeTfrase_E"/>
</dbReference>
<proteinExistence type="inferred from homology"/>
<comment type="similarity">
    <text evidence="7">Belongs to the class I-like SAM-binding methyltransferase superfamily. RNA methyltransferase RlmE family. TRM7 subfamily.</text>
</comment>
<dbReference type="PANTHER" id="PTHR10920:SF12">
    <property type="entry name" value="TRNA (CYTIDINE(32)_GUANOSINE(34)-2'-O)-METHYLTRANSFERASE-RELATED"/>
    <property type="match status" value="1"/>
</dbReference>
<feature type="binding site" evidence="7">
    <location>
        <position position="55"/>
    </location>
    <ligand>
        <name>S-adenosyl-L-methionine</name>
        <dbReference type="ChEBI" id="CHEBI:59789"/>
    </ligand>
</feature>
<dbReference type="GO" id="GO:0005737">
    <property type="term" value="C:cytoplasm"/>
    <property type="evidence" value="ECO:0007669"/>
    <property type="project" value="UniProtKB-SubCell"/>
</dbReference>
<evidence type="ECO:0000256" key="7">
    <source>
        <dbReference type="HAMAP-Rule" id="MF_03162"/>
    </source>
</evidence>
<feature type="binding site" evidence="7">
    <location>
        <position position="126"/>
    </location>
    <ligand>
        <name>S-adenosyl-L-methionine</name>
        <dbReference type="ChEBI" id="CHEBI:59789"/>
    </ligand>
</feature>
<keyword evidence="3 7" id="KW-0808">Transferase</keyword>
<evidence type="ECO:0000256" key="3">
    <source>
        <dbReference type="ARBA" id="ARBA00022679"/>
    </source>
</evidence>
<dbReference type="PANTHER" id="PTHR10920">
    <property type="entry name" value="RIBOSOMAL RNA METHYLTRANSFERASE"/>
    <property type="match status" value="1"/>
</dbReference>
<dbReference type="EC" id="2.1.1.205" evidence="7"/>
<comment type="catalytic activity">
    <reaction evidence="6 7">
        <text>cytidine(32)/guanosine(34) in tRNA + 2 S-adenosyl-L-methionine = 2'-O-methylcytidine(32)/2'-O-methylguanosine(34) in tRNA + 2 S-adenosyl-L-homocysteine + 2 H(+)</text>
        <dbReference type="Rhea" id="RHEA:42396"/>
        <dbReference type="Rhea" id="RHEA-COMP:10246"/>
        <dbReference type="Rhea" id="RHEA-COMP:10247"/>
        <dbReference type="ChEBI" id="CHEBI:15378"/>
        <dbReference type="ChEBI" id="CHEBI:57856"/>
        <dbReference type="ChEBI" id="CHEBI:59789"/>
        <dbReference type="ChEBI" id="CHEBI:74269"/>
        <dbReference type="ChEBI" id="CHEBI:74445"/>
        <dbReference type="ChEBI" id="CHEBI:74495"/>
        <dbReference type="ChEBI" id="CHEBI:82748"/>
        <dbReference type="EC" id="2.1.1.205"/>
    </reaction>
</comment>
<dbReference type="EMBL" id="JAJJHW010000824">
    <property type="protein sequence ID" value="KAH8381367.1"/>
    <property type="molecule type" value="Genomic_DNA"/>
</dbReference>
<dbReference type="InterPro" id="IPR002877">
    <property type="entry name" value="RNA_MeTrfase_FtsJ_dom"/>
</dbReference>
<evidence type="ECO:0000259" key="8">
    <source>
        <dbReference type="Pfam" id="PF01728"/>
    </source>
</evidence>
<dbReference type="Pfam" id="PF01728">
    <property type="entry name" value="FtsJ"/>
    <property type="match status" value="1"/>
</dbReference>
<evidence type="ECO:0000256" key="1">
    <source>
        <dbReference type="ARBA" id="ARBA00022490"/>
    </source>
</evidence>
<dbReference type="Gene3D" id="3.40.50.150">
    <property type="entry name" value="Vaccinia Virus protein VP39"/>
    <property type="match status" value="1"/>
</dbReference>
<evidence type="ECO:0000256" key="5">
    <source>
        <dbReference type="ARBA" id="ARBA00022694"/>
    </source>
</evidence>
<organism evidence="9 10">
    <name type="scientific">Drosophila rubida</name>
    <dbReference type="NCBI Taxonomy" id="30044"/>
    <lineage>
        <taxon>Eukaryota</taxon>
        <taxon>Metazoa</taxon>
        <taxon>Ecdysozoa</taxon>
        <taxon>Arthropoda</taxon>
        <taxon>Hexapoda</taxon>
        <taxon>Insecta</taxon>
        <taxon>Pterygota</taxon>
        <taxon>Neoptera</taxon>
        <taxon>Endopterygota</taxon>
        <taxon>Diptera</taxon>
        <taxon>Brachycera</taxon>
        <taxon>Muscomorpha</taxon>
        <taxon>Ephydroidea</taxon>
        <taxon>Drosophilidae</taxon>
        <taxon>Drosophila</taxon>
    </lineage>
</organism>
<dbReference type="AlphaFoldDB" id="A0AAD4PNF1"/>
<comment type="function">
    <text evidence="7">Methylates the 2'-O-ribose of nucleotides at positions 32 and 34 of the tRNA anticodon loop of substrate tRNAs.</text>
</comment>
<reference evidence="9" key="1">
    <citation type="journal article" date="2021" name="Mol. Ecol. Resour.">
        <title>Phylogenomic analyses of the genus Drosophila reveals genomic signals of climate adaptation.</title>
        <authorList>
            <person name="Li F."/>
            <person name="Rane R.V."/>
            <person name="Luria V."/>
            <person name="Xiong Z."/>
            <person name="Chen J."/>
            <person name="Li Z."/>
            <person name="Catullo R.A."/>
            <person name="Griffin P.C."/>
            <person name="Schiffer M."/>
            <person name="Pearce S."/>
            <person name="Lee S.F."/>
            <person name="McElroy K."/>
            <person name="Stocker A."/>
            <person name="Shirriffs J."/>
            <person name="Cockerell F."/>
            <person name="Coppin C."/>
            <person name="Sgro C.M."/>
            <person name="Karger A."/>
            <person name="Cain J.W."/>
            <person name="Weber J.A."/>
            <person name="Santpere G."/>
            <person name="Kirschner M.W."/>
            <person name="Hoffmann A.A."/>
            <person name="Oakeshott J.G."/>
            <person name="Zhang G."/>
        </authorList>
    </citation>
    <scope>NUCLEOTIDE SEQUENCE</scope>
    <source>
        <strain evidence="9">BGI-SZ-2011g</strain>
    </source>
</reference>
<feature type="domain" description="Ribosomal RNA methyltransferase FtsJ" evidence="8">
    <location>
        <begin position="21"/>
        <end position="209"/>
    </location>
</feature>
<comment type="caution">
    <text evidence="9">The sequence shown here is derived from an EMBL/GenBank/DDBJ whole genome shotgun (WGS) entry which is preliminary data.</text>
</comment>
<protein>
    <recommendedName>
        <fullName evidence="7">Putative tRNA (cytidine(32)/guanosine(34)-2'-O)-methyltransferase</fullName>
        <ecNumber evidence="7">2.1.1.205</ecNumber>
    </recommendedName>
    <alternativeName>
        <fullName evidence="7">2'-O-ribose RNA methyltransferase TRM7 homolog</fullName>
    </alternativeName>
</protein>
<dbReference type="SUPFAM" id="SSF53335">
    <property type="entry name" value="S-adenosyl-L-methionine-dependent methyltransferases"/>
    <property type="match status" value="1"/>
</dbReference>
<dbReference type="FunFam" id="3.40.50.150:FF:000187">
    <property type="entry name" value="Ribosomal RNA methyltransferase putative"/>
    <property type="match status" value="1"/>
</dbReference>
<evidence type="ECO:0000313" key="10">
    <source>
        <dbReference type="Proteomes" id="UP001200034"/>
    </source>
</evidence>
<dbReference type="GO" id="GO:0106340">
    <property type="term" value="F:tRNA (guanosine(34)-2'-O)-methyltransferase activity"/>
    <property type="evidence" value="ECO:0007669"/>
    <property type="project" value="UniProtKB-ARBA"/>
</dbReference>
<feature type="binding site" evidence="7">
    <location>
        <position position="82"/>
    </location>
    <ligand>
        <name>S-adenosyl-L-methionine</name>
        <dbReference type="ChEBI" id="CHEBI:59789"/>
    </ligand>
</feature>
<feature type="active site" description="Proton acceptor" evidence="7">
    <location>
        <position position="166"/>
    </location>
</feature>
<dbReference type="GO" id="GO:0022008">
    <property type="term" value="P:neurogenesis"/>
    <property type="evidence" value="ECO:0007669"/>
    <property type="project" value="UniProtKB-ARBA"/>
</dbReference>
<sequence length="310" mass="34345">MGKTSKDKRDIYYRLAKEEGWRARSAFKLLHIDDTFGIFDGVHRAVDLCAAPGSWSQVLSKKLFRSCLTDDEKLAVKIIAVDLQAMAPLQGVVQIQGDITKESTAEAIIQHFSSDTHLKAQLVVCDGAPDVTGVHEMDEYMQNQLIVSALSIATFVLEPGGKFVAKIFKGNDNCLLESQMRAFFTNFRIYKPPSSRSSSIEAFVVCSGFHLPAGYIPQIINPARDDIRSLSLRTGSATNRRLIPFIACGDLNGAIDDDTANLDNDISLEDIEMTYDAIMGESDSTEDFKLLLNDVFLQEIALRKLQIAEK</sequence>
<keyword evidence="10" id="KW-1185">Reference proteome</keyword>
<comment type="subcellular location">
    <subcellularLocation>
        <location evidence="7">Cytoplasm</location>
    </subcellularLocation>
</comment>
<dbReference type="InterPro" id="IPR028590">
    <property type="entry name" value="RNA_methyltr_E_TRM7"/>
</dbReference>
<evidence type="ECO:0000313" key="9">
    <source>
        <dbReference type="EMBL" id="KAH8381367.1"/>
    </source>
</evidence>
<feature type="binding site" evidence="7">
    <location>
        <position position="98"/>
    </location>
    <ligand>
        <name>S-adenosyl-L-methionine</name>
        <dbReference type="ChEBI" id="CHEBI:59789"/>
    </ligand>
</feature>
<keyword evidence="2 7" id="KW-0489">Methyltransferase</keyword>
<dbReference type="HAMAP" id="MF_01547">
    <property type="entry name" value="RNA_methyltr_E"/>
    <property type="match status" value="1"/>
</dbReference>
<dbReference type="InterPro" id="IPR029063">
    <property type="entry name" value="SAM-dependent_MTases_sf"/>
</dbReference>
<feature type="binding site" evidence="7">
    <location>
        <position position="53"/>
    </location>
    <ligand>
        <name>S-adenosyl-L-methionine</name>
        <dbReference type="ChEBI" id="CHEBI:59789"/>
    </ligand>
</feature>
<keyword evidence="5 7" id="KW-0819">tRNA processing</keyword>
<dbReference type="Proteomes" id="UP001200034">
    <property type="component" value="Unassembled WGS sequence"/>
</dbReference>
<name>A0AAD4PNF1_9MUSC</name>
<evidence type="ECO:0000256" key="4">
    <source>
        <dbReference type="ARBA" id="ARBA00022691"/>
    </source>
</evidence>
<dbReference type="InterPro" id="IPR050082">
    <property type="entry name" value="RNA_methyltr_RlmE"/>
</dbReference>
<evidence type="ECO:0000256" key="2">
    <source>
        <dbReference type="ARBA" id="ARBA00022603"/>
    </source>
</evidence>